<feature type="domain" description="AMP-binding enzyme C-terminal" evidence="6">
    <location>
        <begin position="438"/>
        <end position="512"/>
    </location>
</feature>
<protein>
    <submittedName>
        <fullName evidence="7">Acyl-CoA synthetase (AMP-forming)/AMP-acid ligase II</fullName>
    </submittedName>
</protein>
<evidence type="ECO:0000259" key="6">
    <source>
        <dbReference type="Pfam" id="PF13193"/>
    </source>
</evidence>
<accession>R4KF86</accession>
<dbReference type="GO" id="GO:0006631">
    <property type="term" value="P:fatty acid metabolic process"/>
    <property type="evidence" value="ECO:0007669"/>
    <property type="project" value="UniProtKB-KW"/>
</dbReference>
<evidence type="ECO:0000256" key="3">
    <source>
        <dbReference type="ARBA" id="ARBA00022832"/>
    </source>
</evidence>
<evidence type="ECO:0000313" key="8">
    <source>
        <dbReference type="Proteomes" id="UP000013520"/>
    </source>
</evidence>
<dbReference type="InterPro" id="IPR000873">
    <property type="entry name" value="AMP-dep_synth/lig_dom"/>
</dbReference>
<feature type="domain" description="AMP-dependent synthetase/ligase" evidence="5">
    <location>
        <begin position="15"/>
        <end position="388"/>
    </location>
</feature>
<dbReference type="PANTHER" id="PTHR43859:SF4">
    <property type="entry name" value="BUTANOATE--COA LIGASE AAE1-RELATED"/>
    <property type="match status" value="1"/>
</dbReference>
<dbReference type="NCBIfam" id="NF006020">
    <property type="entry name" value="PRK08162.1"/>
    <property type="match status" value="1"/>
</dbReference>
<name>R4KF86_9FIRM</name>
<dbReference type="PANTHER" id="PTHR43859">
    <property type="entry name" value="ACYL-ACTIVATING ENZYME"/>
    <property type="match status" value="1"/>
</dbReference>
<evidence type="ECO:0000259" key="5">
    <source>
        <dbReference type="Pfam" id="PF00501"/>
    </source>
</evidence>
<dbReference type="RefSeq" id="WP_006523092.1">
    <property type="nucleotide sequence ID" value="NC_021184.1"/>
</dbReference>
<keyword evidence="4" id="KW-0443">Lipid metabolism</keyword>
<dbReference type="Gene3D" id="3.30.300.30">
    <property type="match status" value="1"/>
</dbReference>
<gene>
    <name evidence="7" type="ORF">Desgi_2436</name>
</gene>
<evidence type="ECO:0000313" key="7">
    <source>
        <dbReference type="EMBL" id="AGL01848.1"/>
    </source>
</evidence>
<evidence type="ECO:0000256" key="1">
    <source>
        <dbReference type="ARBA" id="ARBA00006432"/>
    </source>
</evidence>
<dbReference type="NCBIfam" id="NF004837">
    <property type="entry name" value="PRK06187.1"/>
    <property type="match status" value="1"/>
</dbReference>
<reference evidence="7 8" key="1">
    <citation type="submission" date="2012-01" db="EMBL/GenBank/DDBJ databases">
        <title>Complete sequence of Desulfotomaculum gibsoniae DSM 7213.</title>
        <authorList>
            <consortium name="US DOE Joint Genome Institute"/>
            <person name="Lucas S."/>
            <person name="Han J."/>
            <person name="Lapidus A."/>
            <person name="Cheng J.-F."/>
            <person name="Goodwin L."/>
            <person name="Pitluck S."/>
            <person name="Peters L."/>
            <person name="Ovchinnikova G."/>
            <person name="Teshima H."/>
            <person name="Detter J.C."/>
            <person name="Han C."/>
            <person name="Tapia R."/>
            <person name="Land M."/>
            <person name="Hauser L."/>
            <person name="Kyrpides N."/>
            <person name="Ivanova N."/>
            <person name="Pagani I."/>
            <person name="Parshina S."/>
            <person name="Plugge C."/>
            <person name="Muyzer G."/>
            <person name="Kuever J."/>
            <person name="Ivanova A."/>
            <person name="Nazina T."/>
            <person name="Klenk H.-P."/>
            <person name="Brambilla E."/>
            <person name="Spring S."/>
            <person name="Stams A.F."/>
            <person name="Woyke T."/>
        </authorList>
    </citation>
    <scope>NUCLEOTIDE SEQUENCE [LARGE SCALE GENOMIC DNA]</scope>
    <source>
        <strain evidence="7 8">DSM 7213</strain>
    </source>
</reference>
<sequence length="531" mass="59351">MRTTNYEPLSPLAFLERSAFVYPDKKAIIYNDQSFTYAEFKDRVQRFATALKQQGIEKGDKVAFLCPNLPPLLEAHYAVPLVGGVLVSINIRLAPQEVAYILQHSGSKMLFVDTEFAGVIKPIMSEIGDVKIVNICDVESKVFDGPDYEEFISVDPDEFTFGVDDELQHITLNYTSGTTGKPKGVLYTHRGAYLNALGELLEFQCNPSTIYLWTLPMFHCNGWCFTWAITAIGGTHVCLRKVVPDEIYKQIQKHEVSHLSAAPIVLIGMANYKGIGDVQMKKHLNIMTAGAPPSPTVIKNMESVGCTVIQTYGLTEVYGPHSVCEWQPQWNDLAIEDRAKIKARQGVPYVTATYMDVVNPASMEPMPHDGETIGEIVMRGNNVMAGYYNQPEDTEQAFRGGWFHSGDLAVTHPNGYIEIKDRMKDVTISGGENISTVEVENVIYQHPDVLEVAVVAMPHEKWGEVPKAFVTLKEGTSPTAEDIIKFCQERIARFKAPKEIEFGELPKTSTGKIMKYKLRAKEWAGREKKVN</sequence>
<evidence type="ECO:0000256" key="4">
    <source>
        <dbReference type="ARBA" id="ARBA00023098"/>
    </source>
</evidence>
<dbReference type="InterPro" id="IPR025110">
    <property type="entry name" value="AMP-bd_C"/>
</dbReference>
<dbReference type="InterPro" id="IPR042099">
    <property type="entry name" value="ANL_N_sf"/>
</dbReference>
<dbReference type="Gene3D" id="3.40.50.12780">
    <property type="entry name" value="N-terminal domain of ligase-like"/>
    <property type="match status" value="1"/>
</dbReference>
<comment type="similarity">
    <text evidence="1">Belongs to the ATP-dependent AMP-binding enzyme family.</text>
</comment>
<proteinExistence type="inferred from homology"/>
<organism evidence="7 8">
    <name type="scientific">Desulfoscipio gibsoniae DSM 7213</name>
    <dbReference type="NCBI Taxonomy" id="767817"/>
    <lineage>
        <taxon>Bacteria</taxon>
        <taxon>Bacillati</taxon>
        <taxon>Bacillota</taxon>
        <taxon>Clostridia</taxon>
        <taxon>Eubacteriales</taxon>
        <taxon>Desulfallaceae</taxon>
        <taxon>Desulfoscipio</taxon>
    </lineage>
</organism>
<dbReference type="EMBL" id="CP003273">
    <property type="protein sequence ID" value="AGL01848.1"/>
    <property type="molecule type" value="Genomic_DNA"/>
</dbReference>
<dbReference type="AlphaFoldDB" id="R4KF86"/>
<dbReference type="SUPFAM" id="SSF56801">
    <property type="entry name" value="Acetyl-CoA synthetase-like"/>
    <property type="match status" value="1"/>
</dbReference>
<keyword evidence="8" id="KW-1185">Reference proteome</keyword>
<keyword evidence="2 7" id="KW-0436">Ligase</keyword>
<keyword evidence="3" id="KW-0276">Fatty acid metabolism</keyword>
<dbReference type="Proteomes" id="UP000013520">
    <property type="component" value="Chromosome"/>
</dbReference>
<dbReference type="GO" id="GO:0016874">
    <property type="term" value="F:ligase activity"/>
    <property type="evidence" value="ECO:0007669"/>
    <property type="project" value="UniProtKB-KW"/>
</dbReference>
<evidence type="ECO:0000256" key="2">
    <source>
        <dbReference type="ARBA" id="ARBA00022598"/>
    </source>
</evidence>
<dbReference type="KEGG" id="dgi:Desgi_2436"/>
<dbReference type="InterPro" id="IPR045851">
    <property type="entry name" value="AMP-bd_C_sf"/>
</dbReference>
<dbReference type="Pfam" id="PF00501">
    <property type="entry name" value="AMP-binding"/>
    <property type="match status" value="1"/>
</dbReference>
<dbReference type="STRING" id="767817.Desgi_2436"/>
<dbReference type="HOGENOM" id="CLU_000022_59_5_9"/>
<dbReference type="CDD" id="cd12118">
    <property type="entry name" value="ttLC_FACS_AEE21_like"/>
    <property type="match status" value="1"/>
</dbReference>
<dbReference type="OrthoDB" id="9778383at2"/>
<dbReference type="FunFam" id="3.30.300.30:FF:000008">
    <property type="entry name" value="2,3-dihydroxybenzoate-AMP ligase"/>
    <property type="match status" value="1"/>
</dbReference>
<dbReference type="Pfam" id="PF13193">
    <property type="entry name" value="AMP-binding_C"/>
    <property type="match status" value="1"/>
</dbReference>
<dbReference type="eggNOG" id="COG0318">
    <property type="taxonomic scope" value="Bacteria"/>
</dbReference>